<dbReference type="EMBL" id="JAURTK010000003">
    <property type="protein sequence ID" value="MDP9647902.1"/>
    <property type="molecule type" value="Genomic_DNA"/>
</dbReference>
<dbReference type="Gene3D" id="3.40.630.30">
    <property type="match status" value="1"/>
</dbReference>
<dbReference type="Proteomes" id="UP001229486">
    <property type="component" value="Unassembled WGS sequence"/>
</dbReference>
<comment type="caution">
    <text evidence="4">The sequence shown here is derived from an EMBL/GenBank/DDBJ whole genome shotgun (WGS) entry which is preliminary data.</text>
</comment>
<dbReference type="InterPro" id="IPR000182">
    <property type="entry name" value="GNAT_dom"/>
</dbReference>
<dbReference type="Pfam" id="PF00583">
    <property type="entry name" value="Acetyltransf_1"/>
    <property type="match status" value="1"/>
</dbReference>
<sequence>MTSSSIDLSATKAATQGSDKMLVRLLGTQDAPSFHSLRLCGLREAPTSFASSYEEEVDRSAEVIEAQLATRNDRGVFGAFEGSRLVGIAGLGRENRRKLNHKAFLWGVYVAPDMRGLGVSKKLVAEVLTFARSIPDITQVNLTVNANNPAAIRLYTSLGFEQFGREHNSLMVDGHMYDELHMSLHFGG</sequence>
<dbReference type="InterPro" id="IPR016181">
    <property type="entry name" value="Acyl_CoA_acyltransferase"/>
</dbReference>
<dbReference type="SUPFAM" id="SSF55729">
    <property type="entry name" value="Acyl-CoA N-acyltransferases (Nat)"/>
    <property type="match status" value="1"/>
</dbReference>
<evidence type="ECO:0000256" key="2">
    <source>
        <dbReference type="ARBA" id="ARBA00023315"/>
    </source>
</evidence>
<feature type="domain" description="N-acetyltransferase" evidence="3">
    <location>
        <begin position="21"/>
        <end position="183"/>
    </location>
</feature>
<keyword evidence="1" id="KW-0808">Transferase</keyword>
<gene>
    <name evidence="4" type="ORF">J2793_003348</name>
</gene>
<dbReference type="RefSeq" id="WP_392394017.1">
    <property type="nucleotide sequence ID" value="NZ_JAURTK010000003.1"/>
</dbReference>
<accession>A0AB73IDE3</accession>
<proteinExistence type="predicted"/>
<organism evidence="4 5">
    <name type="scientific">Paraburkholderia caledonica</name>
    <dbReference type="NCBI Taxonomy" id="134536"/>
    <lineage>
        <taxon>Bacteria</taxon>
        <taxon>Pseudomonadati</taxon>
        <taxon>Pseudomonadota</taxon>
        <taxon>Betaproteobacteria</taxon>
        <taxon>Burkholderiales</taxon>
        <taxon>Burkholderiaceae</taxon>
        <taxon>Paraburkholderia</taxon>
    </lineage>
</organism>
<evidence type="ECO:0000313" key="4">
    <source>
        <dbReference type="EMBL" id="MDP9647902.1"/>
    </source>
</evidence>
<keyword evidence="2" id="KW-0012">Acyltransferase</keyword>
<protein>
    <submittedName>
        <fullName evidence="4">RimJ/RimL family protein N-acetyltransferase</fullName>
    </submittedName>
</protein>
<dbReference type="CDD" id="cd04301">
    <property type="entry name" value="NAT_SF"/>
    <property type="match status" value="1"/>
</dbReference>
<dbReference type="GO" id="GO:0016747">
    <property type="term" value="F:acyltransferase activity, transferring groups other than amino-acyl groups"/>
    <property type="evidence" value="ECO:0007669"/>
    <property type="project" value="InterPro"/>
</dbReference>
<reference evidence="4" key="1">
    <citation type="submission" date="2023-07" db="EMBL/GenBank/DDBJ databases">
        <title>Sorghum-associated microbial communities from plants grown in Nebraska, USA.</title>
        <authorList>
            <person name="Schachtman D."/>
        </authorList>
    </citation>
    <scope>NUCLEOTIDE SEQUENCE</scope>
    <source>
        <strain evidence="4">DS1061</strain>
    </source>
</reference>
<dbReference type="AlphaFoldDB" id="A0AB73IDE3"/>
<name>A0AB73IDE3_9BURK</name>
<evidence type="ECO:0000259" key="3">
    <source>
        <dbReference type="PROSITE" id="PS51186"/>
    </source>
</evidence>
<evidence type="ECO:0000256" key="1">
    <source>
        <dbReference type="ARBA" id="ARBA00022679"/>
    </source>
</evidence>
<dbReference type="PANTHER" id="PTHR43877">
    <property type="entry name" value="AMINOALKYLPHOSPHONATE N-ACETYLTRANSFERASE-RELATED-RELATED"/>
    <property type="match status" value="1"/>
</dbReference>
<dbReference type="PROSITE" id="PS51186">
    <property type="entry name" value="GNAT"/>
    <property type="match status" value="1"/>
</dbReference>
<dbReference type="InterPro" id="IPR050832">
    <property type="entry name" value="Bact_Acetyltransf"/>
</dbReference>
<evidence type="ECO:0000313" key="5">
    <source>
        <dbReference type="Proteomes" id="UP001229486"/>
    </source>
</evidence>